<dbReference type="Pfam" id="PF00535">
    <property type="entry name" value="Glycos_transf_2"/>
    <property type="match status" value="1"/>
</dbReference>
<dbReference type="Proteomes" id="UP000539957">
    <property type="component" value="Unassembled WGS sequence"/>
</dbReference>
<protein>
    <recommendedName>
        <fullName evidence="5">Glycosyltransferase 2-like domain-containing protein</fullName>
    </recommendedName>
</protein>
<keyword evidence="2" id="KW-0328">Glycosyltransferase</keyword>
<dbReference type="RefSeq" id="WP_184268882.1">
    <property type="nucleotide sequence ID" value="NZ_JACHKY010000002.1"/>
</dbReference>
<dbReference type="SUPFAM" id="SSF53448">
    <property type="entry name" value="Nucleotide-diphospho-sugar transferases"/>
    <property type="match status" value="1"/>
</dbReference>
<evidence type="ECO:0000313" key="6">
    <source>
        <dbReference type="EMBL" id="MBB4797933.1"/>
    </source>
</evidence>
<keyword evidence="7" id="KW-1185">Reference proteome</keyword>
<dbReference type="InterPro" id="IPR029044">
    <property type="entry name" value="Nucleotide-diphossugar_trans"/>
</dbReference>
<sequence length="321" mass="34047">MTARPDVAIIIPTLRRPESLERAVRSALAQTGVSDRLREIVVVDNDPQASSRDTTARLAAEASTPIVWRHAPSPGVATARNEGLAATTAPLIAFLDDDEAASPGWLAALLAAQTLTGADAVFGPIRGRVPDGTGWTRAYLERFFGREGPDGARLIDAPYGCGNALLVRATALPGDAPFSTDADQSGGEDDVLFAGLAARGGRFGWAADAWVDEFAPPHRATLRYALTRAFAYGQGPSQTAAAARDWPAVARWMAIGAAQAVVWGLVALGLTLAASPRRADMMDRCARGIGKLFWMKGFEPHFYGVRELARLDRQAAAKTVA</sequence>
<keyword evidence="3" id="KW-0808">Transferase</keyword>
<evidence type="ECO:0000256" key="1">
    <source>
        <dbReference type="ARBA" id="ARBA00006739"/>
    </source>
</evidence>
<dbReference type="AlphaFoldDB" id="A0A7W7IP48"/>
<keyword evidence="4" id="KW-0472">Membrane</keyword>
<dbReference type="CDD" id="cd00761">
    <property type="entry name" value="Glyco_tranf_GTA_type"/>
    <property type="match status" value="1"/>
</dbReference>
<keyword evidence="4" id="KW-0812">Transmembrane</keyword>
<feature type="domain" description="Glycosyltransferase 2-like" evidence="5">
    <location>
        <begin position="9"/>
        <end position="169"/>
    </location>
</feature>
<feature type="transmembrane region" description="Helical" evidence="4">
    <location>
        <begin position="252"/>
        <end position="274"/>
    </location>
</feature>
<comment type="similarity">
    <text evidence="1">Belongs to the glycosyltransferase 2 family.</text>
</comment>
<accession>A0A7W7IP48</accession>
<evidence type="ECO:0000256" key="3">
    <source>
        <dbReference type="ARBA" id="ARBA00022679"/>
    </source>
</evidence>
<keyword evidence="4" id="KW-1133">Transmembrane helix</keyword>
<evidence type="ECO:0000259" key="5">
    <source>
        <dbReference type="Pfam" id="PF00535"/>
    </source>
</evidence>
<organism evidence="6 7">
    <name type="scientific">Brevundimonas bullata</name>
    <dbReference type="NCBI Taxonomy" id="13160"/>
    <lineage>
        <taxon>Bacteria</taxon>
        <taxon>Pseudomonadati</taxon>
        <taxon>Pseudomonadota</taxon>
        <taxon>Alphaproteobacteria</taxon>
        <taxon>Caulobacterales</taxon>
        <taxon>Caulobacteraceae</taxon>
        <taxon>Brevundimonas</taxon>
    </lineage>
</organism>
<proteinExistence type="inferred from homology"/>
<evidence type="ECO:0000256" key="2">
    <source>
        <dbReference type="ARBA" id="ARBA00022676"/>
    </source>
</evidence>
<evidence type="ECO:0000256" key="4">
    <source>
        <dbReference type="SAM" id="Phobius"/>
    </source>
</evidence>
<dbReference type="PANTHER" id="PTHR43179:SF12">
    <property type="entry name" value="GALACTOFURANOSYLTRANSFERASE GLFT2"/>
    <property type="match status" value="1"/>
</dbReference>
<dbReference type="EMBL" id="JACHKY010000002">
    <property type="protein sequence ID" value="MBB4797933.1"/>
    <property type="molecule type" value="Genomic_DNA"/>
</dbReference>
<dbReference type="PANTHER" id="PTHR43179">
    <property type="entry name" value="RHAMNOSYLTRANSFERASE WBBL"/>
    <property type="match status" value="1"/>
</dbReference>
<dbReference type="InterPro" id="IPR001173">
    <property type="entry name" value="Glyco_trans_2-like"/>
</dbReference>
<reference evidence="6 7" key="1">
    <citation type="submission" date="2020-08" db="EMBL/GenBank/DDBJ databases">
        <title>Functional genomics of gut bacteria from endangered species of beetles.</title>
        <authorList>
            <person name="Carlos-Shanley C."/>
        </authorList>
    </citation>
    <scope>NUCLEOTIDE SEQUENCE [LARGE SCALE GENOMIC DNA]</scope>
    <source>
        <strain evidence="6 7">S00123</strain>
    </source>
</reference>
<dbReference type="GO" id="GO:0016757">
    <property type="term" value="F:glycosyltransferase activity"/>
    <property type="evidence" value="ECO:0007669"/>
    <property type="project" value="UniProtKB-KW"/>
</dbReference>
<name>A0A7W7IP48_9CAUL</name>
<dbReference type="Gene3D" id="3.90.550.10">
    <property type="entry name" value="Spore Coat Polysaccharide Biosynthesis Protein SpsA, Chain A"/>
    <property type="match status" value="1"/>
</dbReference>
<gene>
    <name evidence="6" type="ORF">HNP32_001657</name>
</gene>
<comment type="caution">
    <text evidence="6">The sequence shown here is derived from an EMBL/GenBank/DDBJ whole genome shotgun (WGS) entry which is preliminary data.</text>
</comment>
<evidence type="ECO:0000313" key="7">
    <source>
        <dbReference type="Proteomes" id="UP000539957"/>
    </source>
</evidence>